<protein>
    <submittedName>
        <fullName evidence="1">Uncharacterized protein</fullName>
    </submittedName>
</protein>
<dbReference type="Proteomes" id="UP000265520">
    <property type="component" value="Unassembled WGS sequence"/>
</dbReference>
<organism evidence="1 2">
    <name type="scientific">Trifolium medium</name>
    <dbReference type="NCBI Taxonomy" id="97028"/>
    <lineage>
        <taxon>Eukaryota</taxon>
        <taxon>Viridiplantae</taxon>
        <taxon>Streptophyta</taxon>
        <taxon>Embryophyta</taxon>
        <taxon>Tracheophyta</taxon>
        <taxon>Spermatophyta</taxon>
        <taxon>Magnoliopsida</taxon>
        <taxon>eudicotyledons</taxon>
        <taxon>Gunneridae</taxon>
        <taxon>Pentapetalae</taxon>
        <taxon>rosids</taxon>
        <taxon>fabids</taxon>
        <taxon>Fabales</taxon>
        <taxon>Fabaceae</taxon>
        <taxon>Papilionoideae</taxon>
        <taxon>50 kb inversion clade</taxon>
        <taxon>NPAAA clade</taxon>
        <taxon>Hologalegina</taxon>
        <taxon>IRL clade</taxon>
        <taxon>Trifolieae</taxon>
        <taxon>Trifolium</taxon>
    </lineage>
</organism>
<dbReference type="AlphaFoldDB" id="A0A392UFX8"/>
<evidence type="ECO:0000313" key="1">
    <source>
        <dbReference type="EMBL" id="MCI72322.1"/>
    </source>
</evidence>
<accession>A0A392UFX8</accession>
<feature type="non-terminal residue" evidence="1">
    <location>
        <position position="1"/>
    </location>
</feature>
<comment type="caution">
    <text evidence="1">The sequence shown here is derived from an EMBL/GenBank/DDBJ whole genome shotgun (WGS) entry which is preliminary data.</text>
</comment>
<sequence>VVAQASAAATVEVTRSIRCRNSEMMMMESLTLRFL</sequence>
<evidence type="ECO:0000313" key="2">
    <source>
        <dbReference type="Proteomes" id="UP000265520"/>
    </source>
</evidence>
<name>A0A392UFX8_9FABA</name>
<proteinExistence type="predicted"/>
<keyword evidence="2" id="KW-1185">Reference proteome</keyword>
<dbReference type="EMBL" id="LXQA010815315">
    <property type="protein sequence ID" value="MCI72322.1"/>
    <property type="molecule type" value="Genomic_DNA"/>
</dbReference>
<reference evidence="1 2" key="1">
    <citation type="journal article" date="2018" name="Front. Plant Sci.">
        <title>Red Clover (Trifolium pratense) and Zigzag Clover (T. medium) - A Picture of Genomic Similarities and Differences.</title>
        <authorList>
            <person name="Dluhosova J."/>
            <person name="Istvanek J."/>
            <person name="Nedelnik J."/>
            <person name="Repkova J."/>
        </authorList>
    </citation>
    <scope>NUCLEOTIDE SEQUENCE [LARGE SCALE GENOMIC DNA]</scope>
    <source>
        <strain evidence="2">cv. 10/8</strain>
        <tissue evidence="1">Leaf</tissue>
    </source>
</reference>